<comment type="cofactor">
    <cofactor evidence="1">
        <name>[4Fe-4S] cluster</name>
        <dbReference type="ChEBI" id="CHEBI:49883"/>
    </cofactor>
</comment>
<dbReference type="EMBL" id="NRSD01000001">
    <property type="protein sequence ID" value="MBK1643529.1"/>
    <property type="molecule type" value="Genomic_DNA"/>
</dbReference>
<dbReference type="SMART" id="SM00729">
    <property type="entry name" value="Elp3"/>
    <property type="match status" value="1"/>
</dbReference>
<dbReference type="InterPro" id="IPR006638">
    <property type="entry name" value="Elp3/MiaA/NifB-like_rSAM"/>
</dbReference>
<proteinExistence type="predicted"/>
<dbReference type="GO" id="GO:0003824">
    <property type="term" value="F:catalytic activity"/>
    <property type="evidence" value="ECO:0007669"/>
    <property type="project" value="InterPro"/>
</dbReference>
<dbReference type="Gene3D" id="3.20.20.70">
    <property type="entry name" value="Aldolase class I"/>
    <property type="match status" value="1"/>
</dbReference>
<dbReference type="PANTHER" id="PTHR13932">
    <property type="entry name" value="COPROPORPHYRINIGEN III OXIDASE"/>
    <property type="match status" value="1"/>
</dbReference>
<dbReference type="Pfam" id="PF04055">
    <property type="entry name" value="Radical_SAM"/>
    <property type="match status" value="1"/>
</dbReference>
<dbReference type="InterPro" id="IPR058240">
    <property type="entry name" value="rSAM_sf"/>
</dbReference>
<dbReference type="SFLD" id="SFLDG01082">
    <property type="entry name" value="B12-binding_domain_containing"/>
    <property type="match status" value="1"/>
</dbReference>
<reference evidence="7 8" key="1">
    <citation type="journal article" date="2020" name="Microorganisms">
        <title>Osmotic Adaptation and Compatible Solute Biosynthesis of Phototrophic Bacteria as Revealed from Genome Analyses.</title>
        <authorList>
            <person name="Imhoff J.F."/>
            <person name="Rahn T."/>
            <person name="Kunzel S."/>
            <person name="Keller A."/>
            <person name="Neulinger S.C."/>
        </authorList>
    </citation>
    <scope>NUCLEOTIDE SEQUENCE [LARGE SCALE GENOMIC DNA]</scope>
    <source>
        <strain evidence="7 8">DSM 21303</strain>
    </source>
</reference>
<sequence>MIDVTEYFARVSGDPIKDAFAARRPMMPWATKTPVPDEEIGGIWQGLIEGVEPPRDRRLAYVHIPFCTNHCLFCGFYRQRLHDGGSAAFVDLVVEEIQREAQGPGIAARPVQAVYLGGGTPTALDPVDLQRILETLCRQLPLAPDCEVTVEGRVKDFTAEMIDACLAGGANRFSIGVQTFATRVRRRQGRQASGAQVERVVGDLIARDAATVVLDLIYGFPDQTPAIWAEDLRICQALGPDGVDLYALHLIPSAPLRQAVGHGKIPAPADLPQQGELYRIGADALDELGWCQISNSHWARTQRERNRYNRLIKQGADCLAYGAGAGGSIGRYRYSLVGDLDPYRAAIRRGDKPLGTLHVADALAPLRDRLAGGIEVGCLDLTCLETAQAPGLLSALDPLFDQWSQAGLLRRDGSLIHLTRAGRFWSPNLLRALNDICTSRSALAESDCPDPIPNRGEPT</sequence>
<protein>
    <submittedName>
        <fullName evidence="7">Heme utilization radical SAM enzyme HutW</fullName>
    </submittedName>
</protein>
<comment type="caution">
    <text evidence="7">The sequence shown here is derived from an EMBL/GenBank/DDBJ whole genome shotgun (WGS) entry which is preliminary data.</text>
</comment>
<dbReference type="GO" id="GO:0006779">
    <property type="term" value="P:porphyrin-containing compound biosynthetic process"/>
    <property type="evidence" value="ECO:0007669"/>
    <property type="project" value="TreeGrafter"/>
</dbReference>
<dbReference type="SUPFAM" id="SSF102114">
    <property type="entry name" value="Radical SAM enzymes"/>
    <property type="match status" value="1"/>
</dbReference>
<dbReference type="PROSITE" id="PS51918">
    <property type="entry name" value="RADICAL_SAM"/>
    <property type="match status" value="1"/>
</dbReference>
<dbReference type="GO" id="GO:0005737">
    <property type="term" value="C:cytoplasm"/>
    <property type="evidence" value="ECO:0007669"/>
    <property type="project" value="TreeGrafter"/>
</dbReference>
<keyword evidence="5" id="KW-0411">Iron-sulfur</keyword>
<dbReference type="GO" id="GO:0051539">
    <property type="term" value="F:4 iron, 4 sulfur cluster binding"/>
    <property type="evidence" value="ECO:0007669"/>
    <property type="project" value="TreeGrafter"/>
</dbReference>
<keyword evidence="4" id="KW-0408">Iron</keyword>
<dbReference type="CDD" id="cd01335">
    <property type="entry name" value="Radical_SAM"/>
    <property type="match status" value="1"/>
</dbReference>
<dbReference type="NCBIfam" id="TIGR04107">
    <property type="entry name" value="rSAM_HutW"/>
    <property type="match status" value="1"/>
</dbReference>
<organism evidence="7 8">
    <name type="scientific">Thiocapsa imhoffii</name>
    <dbReference type="NCBI Taxonomy" id="382777"/>
    <lineage>
        <taxon>Bacteria</taxon>
        <taxon>Pseudomonadati</taxon>
        <taxon>Pseudomonadota</taxon>
        <taxon>Gammaproteobacteria</taxon>
        <taxon>Chromatiales</taxon>
        <taxon>Chromatiaceae</taxon>
        <taxon>Thiocapsa</taxon>
    </lineage>
</organism>
<keyword evidence="3" id="KW-0479">Metal-binding</keyword>
<evidence type="ECO:0000313" key="7">
    <source>
        <dbReference type="EMBL" id="MBK1643529.1"/>
    </source>
</evidence>
<feature type="domain" description="Radical SAM core" evidence="6">
    <location>
        <begin position="52"/>
        <end position="287"/>
    </location>
</feature>
<dbReference type="PANTHER" id="PTHR13932:SF9">
    <property type="entry name" value="COPROPORPHYRINOGEN III OXIDASE"/>
    <property type="match status" value="1"/>
</dbReference>
<evidence type="ECO:0000256" key="4">
    <source>
        <dbReference type="ARBA" id="ARBA00023004"/>
    </source>
</evidence>
<dbReference type="InterPro" id="IPR034505">
    <property type="entry name" value="Coproporphyrinogen-III_oxidase"/>
</dbReference>
<name>A0A9X0WF28_9GAMM</name>
<evidence type="ECO:0000256" key="3">
    <source>
        <dbReference type="ARBA" id="ARBA00022723"/>
    </source>
</evidence>
<gene>
    <name evidence="7" type="ORF">CKO25_02415</name>
</gene>
<accession>A0A9X0WF28</accession>
<dbReference type="SFLD" id="SFLDF00311">
    <property type="entry name" value="heme_degradation_proteins_(Hut"/>
    <property type="match status" value="1"/>
</dbReference>
<dbReference type="InterPro" id="IPR007197">
    <property type="entry name" value="rSAM"/>
</dbReference>
<dbReference type="SFLD" id="SFLDG01065">
    <property type="entry name" value="anaerobic_coproporphyrinogen-I"/>
    <property type="match status" value="1"/>
</dbReference>
<dbReference type="InterPro" id="IPR026332">
    <property type="entry name" value="HutW"/>
</dbReference>
<keyword evidence="8" id="KW-1185">Reference proteome</keyword>
<evidence type="ECO:0000256" key="1">
    <source>
        <dbReference type="ARBA" id="ARBA00001966"/>
    </source>
</evidence>
<dbReference type="InterPro" id="IPR013785">
    <property type="entry name" value="Aldolase_TIM"/>
</dbReference>
<evidence type="ECO:0000259" key="6">
    <source>
        <dbReference type="PROSITE" id="PS51918"/>
    </source>
</evidence>
<dbReference type="AlphaFoldDB" id="A0A9X0WF28"/>
<evidence type="ECO:0000256" key="5">
    <source>
        <dbReference type="ARBA" id="ARBA00023014"/>
    </source>
</evidence>
<dbReference type="Proteomes" id="UP001138802">
    <property type="component" value="Unassembled WGS sequence"/>
</dbReference>
<evidence type="ECO:0000256" key="2">
    <source>
        <dbReference type="ARBA" id="ARBA00022691"/>
    </source>
</evidence>
<dbReference type="SFLD" id="SFLDS00029">
    <property type="entry name" value="Radical_SAM"/>
    <property type="match status" value="1"/>
</dbReference>
<dbReference type="GO" id="GO:0046872">
    <property type="term" value="F:metal ion binding"/>
    <property type="evidence" value="ECO:0007669"/>
    <property type="project" value="UniProtKB-KW"/>
</dbReference>
<evidence type="ECO:0000313" key="8">
    <source>
        <dbReference type="Proteomes" id="UP001138802"/>
    </source>
</evidence>
<keyword evidence="2" id="KW-0949">S-adenosyl-L-methionine</keyword>